<name>A0ABW1WV23_9HYPH</name>
<feature type="signal peptide" evidence="1">
    <location>
        <begin position="1"/>
        <end position="21"/>
    </location>
</feature>
<dbReference type="Proteomes" id="UP001596237">
    <property type="component" value="Unassembled WGS sequence"/>
</dbReference>
<feature type="chain" id="PRO_5045221153" evidence="1">
    <location>
        <begin position="22"/>
        <end position="336"/>
    </location>
</feature>
<gene>
    <name evidence="2" type="ORF">ACFQDP_22690</name>
</gene>
<accession>A0ABW1WV23</accession>
<evidence type="ECO:0000313" key="3">
    <source>
        <dbReference type="Proteomes" id="UP001596237"/>
    </source>
</evidence>
<dbReference type="SUPFAM" id="SSF111364">
    <property type="entry name" value="Tsx-like channel"/>
    <property type="match status" value="1"/>
</dbReference>
<protein>
    <submittedName>
        <fullName evidence="2">Uncharacterized protein</fullName>
    </submittedName>
</protein>
<keyword evidence="3" id="KW-1185">Reference proteome</keyword>
<dbReference type="Gene3D" id="2.40.230.20">
    <property type="entry name" value="Nucleoside-specific channel-forming protein, Tsx-like"/>
    <property type="match status" value="1"/>
</dbReference>
<sequence>MSVRGLAAVALSLFTVGTAAAADLGMDKIQQTKAPEEVVAKDVPFFLFADTQISYRYQFPTVTPGIQIQRPDGSFRSREAPKNILNISHADAWAYGTNFFSLDILQSGSQFPAGTTNTPGGVPVSRDYGNTEAYGLYRGTLSLNALTGTKAFTLPGIVKEISLAFGFDANSQNDAFGSKKRDVVGGLNFAFDVPAGFLNLSVHAYKEWNRNGFNTQPDRDQSFNTVPEFEIVYSLPLTFTGLPLTLAGFNNIVLPKGRGISGNPAAYAFNPPRGLEFLSRTNLVLDLGKLVYDQPNKVDVFIGFQYWLNKFGNQETATFKGTEEKSFLAGVAFHIF</sequence>
<reference evidence="3" key="1">
    <citation type="journal article" date="2019" name="Int. J. Syst. Evol. Microbiol.">
        <title>The Global Catalogue of Microorganisms (GCM) 10K type strain sequencing project: providing services to taxonomists for standard genome sequencing and annotation.</title>
        <authorList>
            <consortium name="The Broad Institute Genomics Platform"/>
            <consortium name="The Broad Institute Genome Sequencing Center for Infectious Disease"/>
            <person name="Wu L."/>
            <person name="Ma J."/>
        </authorList>
    </citation>
    <scope>NUCLEOTIDE SEQUENCE [LARGE SCALE GENOMIC DNA]</scope>
    <source>
        <strain evidence="3">CCUG 36916</strain>
    </source>
</reference>
<dbReference type="EMBL" id="JBHSTT010000094">
    <property type="protein sequence ID" value="MFC6392115.1"/>
    <property type="molecule type" value="Genomic_DNA"/>
</dbReference>
<comment type="caution">
    <text evidence="2">The sequence shown here is derived from an EMBL/GenBank/DDBJ whole genome shotgun (WGS) entry which is preliminary data.</text>
</comment>
<evidence type="ECO:0000256" key="1">
    <source>
        <dbReference type="SAM" id="SignalP"/>
    </source>
</evidence>
<organism evidence="2 3">
    <name type="scientific">Methylorubrum zatmanii</name>
    <dbReference type="NCBI Taxonomy" id="29429"/>
    <lineage>
        <taxon>Bacteria</taxon>
        <taxon>Pseudomonadati</taxon>
        <taxon>Pseudomonadota</taxon>
        <taxon>Alphaproteobacteria</taxon>
        <taxon>Hyphomicrobiales</taxon>
        <taxon>Methylobacteriaceae</taxon>
        <taxon>Methylorubrum</taxon>
    </lineage>
</organism>
<dbReference type="InterPro" id="IPR036777">
    <property type="entry name" value="Channel_Tsx-like_sf"/>
</dbReference>
<evidence type="ECO:0000313" key="2">
    <source>
        <dbReference type="EMBL" id="MFC6392115.1"/>
    </source>
</evidence>
<dbReference type="RefSeq" id="WP_192284372.1">
    <property type="nucleotide sequence ID" value="NZ_JBHSTT010000094.1"/>
</dbReference>
<proteinExistence type="predicted"/>
<keyword evidence="1" id="KW-0732">Signal</keyword>